<dbReference type="Gene3D" id="3.30.565.10">
    <property type="entry name" value="Histidine kinase-like ATPase, C-terminal domain"/>
    <property type="match status" value="1"/>
</dbReference>
<evidence type="ECO:0000256" key="12">
    <source>
        <dbReference type="ARBA" id="ARBA00023136"/>
    </source>
</evidence>
<evidence type="ECO:0000256" key="11">
    <source>
        <dbReference type="ARBA" id="ARBA00023012"/>
    </source>
</evidence>
<keyword evidence="7" id="KW-0547">Nucleotide-binding</keyword>
<dbReference type="SMART" id="SM00388">
    <property type="entry name" value="HisKA"/>
    <property type="match status" value="1"/>
</dbReference>
<evidence type="ECO:0000256" key="6">
    <source>
        <dbReference type="ARBA" id="ARBA00022692"/>
    </source>
</evidence>
<dbReference type="Proteomes" id="UP001057998">
    <property type="component" value="Chromosome 2"/>
</dbReference>
<evidence type="ECO:0000256" key="7">
    <source>
        <dbReference type="ARBA" id="ARBA00022741"/>
    </source>
</evidence>
<evidence type="ECO:0000256" key="13">
    <source>
        <dbReference type="SAM" id="Phobius"/>
    </source>
</evidence>
<dbReference type="PANTHER" id="PTHR45569:SF1">
    <property type="entry name" value="SENSOR PROTEIN KDPD"/>
    <property type="match status" value="1"/>
</dbReference>
<dbReference type="InterPro" id="IPR052023">
    <property type="entry name" value="Histidine_kinase_KdpD"/>
</dbReference>
<keyword evidence="16" id="KW-1185">Reference proteome</keyword>
<evidence type="ECO:0000256" key="9">
    <source>
        <dbReference type="ARBA" id="ARBA00022840"/>
    </source>
</evidence>
<dbReference type="EMBL" id="CP101509">
    <property type="protein sequence ID" value="UTV30279.1"/>
    <property type="molecule type" value="Genomic_DNA"/>
</dbReference>
<evidence type="ECO:0000256" key="1">
    <source>
        <dbReference type="ARBA" id="ARBA00000085"/>
    </source>
</evidence>
<dbReference type="Pfam" id="PF00512">
    <property type="entry name" value="HisKA"/>
    <property type="match status" value="1"/>
</dbReference>
<feature type="transmembrane region" description="Helical" evidence="13">
    <location>
        <begin position="83"/>
        <end position="101"/>
    </location>
</feature>
<dbReference type="SUPFAM" id="SSF47384">
    <property type="entry name" value="Homodimeric domain of signal transducing histidine kinase"/>
    <property type="match status" value="1"/>
</dbReference>
<dbReference type="InterPro" id="IPR004358">
    <property type="entry name" value="Sig_transdc_His_kin-like_C"/>
</dbReference>
<reference evidence="15" key="1">
    <citation type="submission" date="2022-07" db="EMBL/GenBank/DDBJ databases">
        <title>Genome sequencing of Photobacterium atrarenae GJH2-4.</title>
        <authorList>
            <person name="Park S.-J."/>
        </authorList>
    </citation>
    <scope>NUCLEOTIDE SEQUENCE</scope>
    <source>
        <strain evidence="15">GJH2-4</strain>
    </source>
</reference>
<sequence length="371" mass="41472">MKASAPQRTIKTQRFARARHFTQANCAGTRHFTKPWLFAAFTTLAALAVSALLDHWLHSTAAVLLILQLGVVWVALHGDRFRAFAAAVCSALSFNFFFTAPRFSLQMFHPSDIMNLGVFLLVALITSQLAEHYRRQQQALKQATLRSNILLSVSHDLRTPLSTIIGTLSTLQAYRSKLAEPQQEELLQSAMDESHRLHHYIENLLQATKLQWDQVTLQTTEQSIAPIVHAACRRERSDRIVLHIIPDLPRVHVQASLLEQALFNVIDNAVAYSPAQEKVRVEVYQDGDQVTLDICDQGPGIPPDQHQQVFDLFYSQRPGNQADGGSGMGLTVTKSIIDAHRGTIAIVPVDQGCTIRIQLPCYEELCHEDLS</sequence>
<evidence type="ECO:0000259" key="14">
    <source>
        <dbReference type="PROSITE" id="PS50109"/>
    </source>
</evidence>
<feature type="domain" description="Histidine kinase" evidence="14">
    <location>
        <begin position="152"/>
        <end position="363"/>
    </location>
</feature>
<feature type="transmembrane region" description="Helical" evidence="13">
    <location>
        <begin position="59"/>
        <end position="76"/>
    </location>
</feature>
<gene>
    <name evidence="15" type="ORF">NNL38_17015</name>
</gene>
<protein>
    <recommendedName>
        <fullName evidence="3">histidine kinase</fullName>
        <ecNumber evidence="3">2.7.13.3</ecNumber>
    </recommendedName>
</protein>
<keyword evidence="6 13" id="KW-0812">Transmembrane</keyword>
<dbReference type="Gene3D" id="1.20.120.620">
    <property type="entry name" value="Backbone structure of the membrane domain of e. Coli histidine kinase receptor kdpd"/>
    <property type="match status" value="1"/>
</dbReference>
<evidence type="ECO:0000256" key="2">
    <source>
        <dbReference type="ARBA" id="ARBA00004141"/>
    </source>
</evidence>
<dbReference type="RefSeq" id="WP_255391625.1">
    <property type="nucleotide sequence ID" value="NZ_CP101509.1"/>
</dbReference>
<dbReference type="InterPro" id="IPR038318">
    <property type="entry name" value="KdpD_sf"/>
</dbReference>
<dbReference type="Pfam" id="PF13493">
    <property type="entry name" value="DUF4118"/>
    <property type="match status" value="1"/>
</dbReference>
<dbReference type="EC" id="2.7.13.3" evidence="3"/>
<evidence type="ECO:0000313" key="16">
    <source>
        <dbReference type="Proteomes" id="UP001057998"/>
    </source>
</evidence>
<feature type="transmembrane region" description="Helical" evidence="13">
    <location>
        <begin position="36"/>
        <end position="53"/>
    </location>
</feature>
<keyword evidence="10 13" id="KW-1133">Transmembrane helix</keyword>
<dbReference type="InterPro" id="IPR003594">
    <property type="entry name" value="HATPase_dom"/>
</dbReference>
<evidence type="ECO:0000256" key="4">
    <source>
        <dbReference type="ARBA" id="ARBA00022553"/>
    </source>
</evidence>
<keyword evidence="4" id="KW-0597">Phosphoprotein</keyword>
<evidence type="ECO:0000256" key="5">
    <source>
        <dbReference type="ARBA" id="ARBA00022679"/>
    </source>
</evidence>
<dbReference type="InterPro" id="IPR005467">
    <property type="entry name" value="His_kinase_dom"/>
</dbReference>
<dbReference type="Pfam" id="PF02518">
    <property type="entry name" value="HATPase_c"/>
    <property type="match status" value="1"/>
</dbReference>
<dbReference type="PROSITE" id="PS50109">
    <property type="entry name" value="HIS_KIN"/>
    <property type="match status" value="1"/>
</dbReference>
<dbReference type="InterPro" id="IPR036890">
    <property type="entry name" value="HATPase_C_sf"/>
</dbReference>
<dbReference type="InterPro" id="IPR003661">
    <property type="entry name" value="HisK_dim/P_dom"/>
</dbReference>
<keyword evidence="12 13" id="KW-0472">Membrane</keyword>
<dbReference type="SUPFAM" id="SSF55874">
    <property type="entry name" value="ATPase domain of HSP90 chaperone/DNA topoisomerase II/histidine kinase"/>
    <property type="match status" value="1"/>
</dbReference>
<comment type="catalytic activity">
    <reaction evidence="1">
        <text>ATP + protein L-histidine = ADP + protein N-phospho-L-histidine.</text>
        <dbReference type="EC" id="2.7.13.3"/>
    </reaction>
</comment>
<name>A0ABY5GNL4_9GAMM</name>
<dbReference type="Gene3D" id="1.10.287.130">
    <property type="match status" value="1"/>
</dbReference>
<dbReference type="SMART" id="SM00387">
    <property type="entry name" value="HATPase_c"/>
    <property type="match status" value="1"/>
</dbReference>
<evidence type="ECO:0000313" key="15">
    <source>
        <dbReference type="EMBL" id="UTV30279.1"/>
    </source>
</evidence>
<organism evidence="15 16">
    <name type="scientific">Photobacterium atrarenae</name>
    <dbReference type="NCBI Taxonomy" id="865757"/>
    <lineage>
        <taxon>Bacteria</taxon>
        <taxon>Pseudomonadati</taxon>
        <taxon>Pseudomonadota</taxon>
        <taxon>Gammaproteobacteria</taxon>
        <taxon>Vibrionales</taxon>
        <taxon>Vibrionaceae</taxon>
        <taxon>Photobacterium</taxon>
    </lineage>
</organism>
<evidence type="ECO:0000256" key="3">
    <source>
        <dbReference type="ARBA" id="ARBA00012438"/>
    </source>
</evidence>
<evidence type="ECO:0000256" key="10">
    <source>
        <dbReference type="ARBA" id="ARBA00022989"/>
    </source>
</evidence>
<keyword evidence="11" id="KW-0902">Two-component regulatory system</keyword>
<dbReference type="CDD" id="cd00075">
    <property type="entry name" value="HATPase"/>
    <property type="match status" value="1"/>
</dbReference>
<proteinExistence type="predicted"/>
<dbReference type="PRINTS" id="PR00344">
    <property type="entry name" value="BCTRLSENSOR"/>
</dbReference>
<dbReference type="CDD" id="cd00082">
    <property type="entry name" value="HisKA"/>
    <property type="match status" value="1"/>
</dbReference>
<dbReference type="PANTHER" id="PTHR45569">
    <property type="entry name" value="SENSOR PROTEIN KDPD"/>
    <property type="match status" value="1"/>
</dbReference>
<dbReference type="InterPro" id="IPR036097">
    <property type="entry name" value="HisK_dim/P_sf"/>
</dbReference>
<accession>A0ABY5GNL4</accession>
<keyword evidence="5" id="KW-0808">Transferase</keyword>
<comment type="subcellular location">
    <subcellularLocation>
        <location evidence="2">Membrane</location>
        <topology evidence="2">Multi-pass membrane protein</topology>
    </subcellularLocation>
</comment>
<dbReference type="InterPro" id="IPR025201">
    <property type="entry name" value="KdpD_TM"/>
</dbReference>
<keyword evidence="8" id="KW-0418">Kinase</keyword>
<evidence type="ECO:0000256" key="8">
    <source>
        <dbReference type="ARBA" id="ARBA00022777"/>
    </source>
</evidence>
<keyword evidence="9" id="KW-0067">ATP-binding</keyword>